<keyword evidence="3" id="KW-1185">Reference proteome</keyword>
<evidence type="ECO:0000313" key="2">
    <source>
        <dbReference type="EMBL" id="KAG7191665.1"/>
    </source>
</evidence>
<dbReference type="InterPro" id="IPR050187">
    <property type="entry name" value="Lipid_Phosphate_FormReg"/>
</dbReference>
<dbReference type="PANTHER" id="PTHR12358">
    <property type="entry name" value="SPHINGOSINE KINASE"/>
    <property type="match status" value="1"/>
</dbReference>
<feature type="domain" description="DAGKc" evidence="1">
    <location>
        <begin position="54"/>
        <end position="173"/>
    </location>
</feature>
<evidence type="ECO:0000313" key="3">
    <source>
        <dbReference type="Proteomes" id="UP000790833"/>
    </source>
</evidence>
<dbReference type="InterPro" id="IPR017438">
    <property type="entry name" value="ATP-NAD_kinase_N"/>
</dbReference>
<evidence type="ECO:0000259" key="1">
    <source>
        <dbReference type="Pfam" id="PF00781"/>
    </source>
</evidence>
<dbReference type="InterPro" id="IPR016064">
    <property type="entry name" value="NAD/diacylglycerol_kinase_sf"/>
</dbReference>
<dbReference type="GO" id="GO:0016020">
    <property type="term" value="C:membrane"/>
    <property type="evidence" value="ECO:0007669"/>
    <property type="project" value="TreeGrafter"/>
</dbReference>
<dbReference type="Proteomes" id="UP000790833">
    <property type="component" value="Unassembled WGS sequence"/>
</dbReference>
<gene>
    <name evidence="2" type="ORF">KQ657_002936</name>
</gene>
<dbReference type="AlphaFoldDB" id="A0A9P8AGQ3"/>
<dbReference type="GO" id="GO:0001727">
    <property type="term" value="F:lipid kinase activity"/>
    <property type="evidence" value="ECO:0007669"/>
    <property type="project" value="TreeGrafter"/>
</dbReference>
<dbReference type="EMBL" id="JAHMUF010000025">
    <property type="protein sequence ID" value="KAG7191665.1"/>
    <property type="molecule type" value="Genomic_DNA"/>
</dbReference>
<reference evidence="2" key="1">
    <citation type="submission" date="2021-03" db="EMBL/GenBank/DDBJ databases">
        <authorList>
            <person name="Palmer J.M."/>
        </authorList>
    </citation>
    <scope>NUCLEOTIDE SEQUENCE</scope>
    <source>
        <strain evidence="2">ARV_011</strain>
    </source>
</reference>
<proteinExistence type="predicted"/>
<dbReference type="GO" id="GO:0046512">
    <property type="term" value="P:sphingosine biosynthetic process"/>
    <property type="evidence" value="ECO:0007669"/>
    <property type="project" value="TreeGrafter"/>
</dbReference>
<name>A0A9P8AGQ3_9ASCO</name>
<dbReference type="SUPFAM" id="SSF111331">
    <property type="entry name" value="NAD kinase/diacylglycerol kinase-like"/>
    <property type="match status" value="1"/>
</dbReference>
<dbReference type="Gene3D" id="3.40.50.10330">
    <property type="entry name" value="Probable inorganic polyphosphate/atp-NAD kinase, domain 1"/>
    <property type="match status" value="1"/>
</dbReference>
<dbReference type="Gene3D" id="2.60.200.40">
    <property type="match status" value="1"/>
</dbReference>
<dbReference type="InterPro" id="IPR001206">
    <property type="entry name" value="Diacylglycerol_kinase_cat_dom"/>
</dbReference>
<protein>
    <recommendedName>
        <fullName evidence="1">DAGKc domain-containing protein</fullName>
    </recommendedName>
</protein>
<accession>A0A9P8AGQ3</accession>
<sequence length="389" mass="43206">MGGTTSAPLVEVFSYKGKRYQVDATGTQLEVIDIEGDDGECDRLPPHFKHCKVMVIDSIKSGTGRSKVNDIYGKILGPIFKDIELEHEYIKTKTSTSIEELAMRFPRDPALLIFLSGDTSINEFVNGLNIEGNEKGGGQDATQLVIFPIPVGTGNSLLLSFEFDEVVVALKKLFSHDTSIKPLYTYEVKFPPGSYLTLENTKVRDLTTPLRFLVVLSWAFHAAIVADSDTPMLRKFGVARFKMAAMKNLASKEVYEATTSVNDTAIDITQYGYWLVTPARKFEKTFVILPDGDIMKDELYLVAFNKNQDILSIMNQVYDNGKHTTNENVIYRKLTREDKLDLQLDGGVSNSRFCVDGSIVNVPGSDSGSHVSVLFSGNHINGWDLFVVS</sequence>
<dbReference type="RefSeq" id="XP_043047217.1">
    <property type="nucleotide sequence ID" value="XM_043193681.1"/>
</dbReference>
<dbReference type="GO" id="GO:0005737">
    <property type="term" value="C:cytoplasm"/>
    <property type="evidence" value="ECO:0007669"/>
    <property type="project" value="TreeGrafter"/>
</dbReference>
<organism evidence="2 3">
    <name type="scientific">Scheffersomyces spartinae</name>
    <dbReference type="NCBI Taxonomy" id="45513"/>
    <lineage>
        <taxon>Eukaryota</taxon>
        <taxon>Fungi</taxon>
        <taxon>Dikarya</taxon>
        <taxon>Ascomycota</taxon>
        <taxon>Saccharomycotina</taxon>
        <taxon>Pichiomycetes</taxon>
        <taxon>Debaryomycetaceae</taxon>
        <taxon>Scheffersomyces</taxon>
    </lineage>
</organism>
<dbReference type="GeneID" id="66116310"/>
<dbReference type="Pfam" id="PF00781">
    <property type="entry name" value="DAGK_cat"/>
    <property type="match status" value="1"/>
</dbReference>
<comment type="caution">
    <text evidence="2">The sequence shown here is derived from an EMBL/GenBank/DDBJ whole genome shotgun (WGS) entry which is preliminary data.</text>
</comment>
<dbReference type="OrthoDB" id="3853857at2759"/>
<dbReference type="PANTHER" id="PTHR12358:SF108">
    <property type="entry name" value="DAGKC DOMAIN-CONTAINING PROTEIN"/>
    <property type="match status" value="1"/>
</dbReference>